<organism evidence="12 13">
    <name type="scientific">Clarias magur</name>
    <name type="common">Asian catfish</name>
    <name type="synonym">Macropteronotus magur</name>
    <dbReference type="NCBI Taxonomy" id="1594786"/>
    <lineage>
        <taxon>Eukaryota</taxon>
        <taxon>Metazoa</taxon>
        <taxon>Chordata</taxon>
        <taxon>Craniata</taxon>
        <taxon>Vertebrata</taxon>
        <taxon>Euteleostomi</taxon>
        <taxon>Actinopterygii</taxon>
        <taxon>Neopterygii</taxon>
        <taxon>Teleostei</taxon>
        <taxon>Ostariophysi</taxon>
        <taxon>Siluriformes</taxon>
        <taxon>Clariidae</taxon>
        <taxon>Clarias</taxon>
    </lineage>
</organism>
<dbReference type="CDD" id="cd12232">
    <property type="entry name" value="RRM3_U2AF65"/>
    <property type="match status" value="1"/>
</dbReference>
<dbReference type="SUPFAM" id="SSF54928">
    <property type="entry name" value="RNA-binding domain, RBD"/>
    <property type="match status" value="2"/>
</dbReference>
<name>A0A8J4TIK2_CLAMG</name>
<dbReference type="SUPFAM" id="SSF53271">
    <property type="entry name" value="PRTase-like"/>
    <property type="match status" value="2"/>
</dbReference>
<dbReference type="NCBIfam" id="TIGR01251">
    <property type="entry name" value="ribP_PPkin"/>
    <property type="match status" value="1"/>
</dbReference>
<dbReference type="GO" id="GO:0005634">
    <property type="term" value="C:nucleus"/>
    <property type="evidence" value="ECO:0007669"/>
    <property type="project" value="UniProtKB-SubCell"/>
</dbReference>
<dbReference type="GO" id="GO:0009165">
    <property type="term" value="P:nucleotide biosynthetic process"/>
    <property type="evidence" value="ECO:0007669"/>
    <property type="project" value="UniProtKB-KW"/>
</dbReference>
<evidence type="ECO:0000256" key="7">
    <source>
        <dbReference type="ARBA" id="ARBA00023187"/>
    </source>
</evidence>
<dbReference type="Pfam" id="PF14572">
    <property type="entry name" value="Pribosyl_synth"/>
    <property type="match status" value="1"/>
</dbReference>
<dbReference type="PANTHER" id="PTHR23139">
    <property type="entry name" value="RNA-BINDING PROTEIN"/>
    <property type="match status" value="1"/>
</dbReference>
<keyword evidence="3 10" id="KW-0507">mRNA processing</keyword>
<evidence type="ECO:0000256" key="2">
    <source>
        <dbReference type="ARBA" id="ARBA00006478"/>
    </source>
</evidence>
<dbReference type="FunFam" id="3.40.50.2020:FF:000024">
    <property type="entry name" value="Putative phosphoribosyl pyrophosphate synthase-associated protein 1"/>
    <property type="match status" value="1"/>
</dbReference>
<dbReference type="CDD" id="cd06223">
    <property type="entry name" value="PRTases_typeI"/>
    <property type="match status" value="1"/>
</dbReference>
<dbReference type="InterPro" id="IPR000836">
    <property type="entry name" value="PRTase_dom"/>
</dbReference>
<comment type="similarity">
    <text evidence="10">Belongs to the splicing factor SR family.</text>
</comment>
<dbReference type="GO" id="GO:0006397">
    <property type="term" value="P:mRNA processing"/>
    <property type="evidence" value="ECO:0007669"/>
    <property type="project" value="UniProtKB-KW"/>
</dbReference>
<dbReference type="SMART" id="SM00360">
    <property type="entry name" value="RRM"/>
    <property type="match status" value="2"/>
</dbReference>
<dbReference type="InterPro" id="IPR029057">
    <property type="entry name" value="PRTase-like"/>
</dbReference>
<sequence>MAVTPAQVPAVGSQMTRQARRLYVGNIPFGVTEESMAEFFNTQMRFVGLSQTPSNPVLAVQINQDKNFAFLEFRSVDETTQAMAFDGINFQGQALKIRRPHDYRPLPGISEQPAFHVPGVVSTVVPDSPNKLFIGGLPNYLNDDQVKELLTSFGPLKAFNLVKDSATSLSKGYAFCEYVEINATDQAVAGLNGMQLGDKKLIVQRASVGAKNANPTVITESPVSLQVPGLQRLQNSAMPTAVLCLLNMVLPEELLDDDDYEEILEDVREECCKYGNVRSIEIPRPVHGVEVPGCGKEYFAPYVQAKDKLLRLGVELGKSVVYQEANRETRVDVKESVRGQTIFIIQTIPRDVNTAIMELLVMAYALKTSCAKNIIGVIPYFPYSKQCKMRKRGSIVCKLLASMLAKAGLTHIITMDLHQKEIQGFFSFPVDNLRASPFLLQYIQEEVPDYRNAIIVAKSPSAAKRAQSYAERLRLGLAVIHGEAQCSESDMADGRHSPPCVRNTSGHPGLELPLMMAKEKPPITVVGDVGGRIAIIIDDIIDDVEDFVASAEILKERGAYKIYIMATHGLLSADAPRLIEESAIDE</sequence>
<reference evidence="12" key="1">
    <citation type="submission" date="2020-07" db="EMBL/GenBank/DDBJ databases">
        <title>Clarias magur genome sequencing, assembly and annotation.</title>
        <authorList>
            <person name="Kushwaha B."/>
            <person name="Kumar R."/>
            <person name="Das P."/>
            <person name="Joshi C.G."/>
            <person name="Kumar D."/>
            <person name="Nagpure N.S."/>
            <person name="Pandey M."/>
            <person name="Agarwal S."/>
            <person name="Srivastava S."/>
            <person name="Singh M."/>
            <person name="Sahoo L."/>
            <person name="Jayasankar P."/>
            <person name="Meher P.K."/>
            <person name="Koringa P.G."/>
            <person name="Iquebal M.A."/>
            <person name="Das S.P."/>
            <person name="Bit A."/>
            <person name="Patnaik S."/>
            <person name="Patel N."/>
            <person name="Shah T.M."/>
            <person name="Hinsu A."/>
            <person name="Jena J.K."/>
        </authorList>
    </citation>
    <scope>NUCLEOTIDE SEQUENCE</scope>
    <source>
        <strain evidence="12">CIFAMagur01</strain>
        <tissue evidence="12">Testis</tissue>
    </source>
</reference>
<keyword evidence="6 9" id="KW-0694">RNA-binding</keyword>
<keyword evidence="4" id="KW-0545">Nucleotide biosynthesis</keyword>
<feature type="domain" description="RRM" evidence="11">
    <location>
        <begin position="130"/>
        <end position="208"/>
    </location>
</feature>
<dbReference type="EMBL" id="QNUK01000646">
    <property type="protein sequence ID" value="KAF5890828.1"/>
    <property type="molecule type" value="Genomic_DNA"/>
</dbReference>
<feature type="domain" description="RRM" evidence="11">
    <location>
        <begin position="20"/>
        <end position="102"/>
    </location>
</feature>
<dbReference type="FunFam" id="3.40.50.2020:FF:000012">
    <property type="entry name" value="Phosphoribosyl pyrophosphate synthase-associated protein 2 isoform 1"/>
    <property type="match status" value="1"/>
</dbReference>
<dbReference type="AlphaFoldDB" id="A0A8J4TIK2"/>
<keyword evidence="7 10" id="KW-0508">mRNA splicing</keyword>
<evidence type="ECO:0000256" key="8">
    <source>
        <dbReference type="ARBA" id="ARBA00023242"/>
    </source>
</evidence>
<dbReference type="InterPro" id="IPR012677">
    <property type="entry name" value="Nucleotide-bd_a/b_plait_sf"/>
</dbReference>
<keyword evidence="8 10" id="KW-0539">Nucleus</keyword>
<comment type="function">
    <text evidence="10">Necessary for the splicing of pre-mRNA.</text>
</comment>
<comment type="caution">
    <text evidence="12">The sequence shown here is derived from an EMBL/GenBank/DDBJ whole genome shotgun (WGS) entry which is preliminary data.</text>
</comment>
<dbReference type="FunFam" id="3.30.70.330:FF:000074">
    <property type="entry name" value="U2 snRNP auxiliary factor large subunit"/>
    <property type="match status" value="1"/>
</dbReference>
<dbReference type="Gene3D" id="3.40.50.2020">
    <property type="match status" value="2"/>
</dbReference>
<evidence type="ECO:0000256" key="4">
    <source>
        <dbReference type="ARBA" id="ARBA00022727"/>
    </source>
</evidence>
<evidence type="ECO:0000259" key="11">
    <source>
        <dbReference type="PROSITE" id="PS50102"/>
    </source>
</evidence>
<protein>
    <recommendedName>
        <fullName evidence="10">Splicing factor U2AF subunit</fullName>
    </recommendedName>
    <alternativeName>
        <fullName evidence="10">U2 snRNP auxiliary factor large subunit</fullName>
    </alternativeName>
</protein>
<dbReference type="OrthoDB" id="10266058at2759"/>
<evidence type="ECO:0000313" key="12">
    <source>
        <dbReference type="EMBL" id="KAF5890828.1"/>
    </source>
</evidence>
<feature type="non-terminal residue" evidence="12">
    <location>
        <position position="1"/>
    </location>
</feature>
<dbReference type="InterPro" id="IPR035979">
    <property type="entry name" value="RBD_domain_sf"/>
</dbReference>
<dbReference type="InterPro" id="IPR029099">
    <property type="entry name" value="Pribosyltran_N"/>
</dbReference>
<accession>A0A8J4TIK2</accession>
<comment type="subcellular location">
    <subcellularLocation>
        <location evidence="1 10">Nucleus</location>
    </subcellularLocation>
</comment>
<gene>
    <name evidence="12" type="ORF">DAT39_019470</name>
</gene>
<dbReference type="Proteomes" id="UP000727407">
    <property type="component" value="Unassembled WGS sequence"/>
</dbReference>
<dbReference type="SMART" id="SM01400">
    <property type="entry name" value="Pribosyltran_N"/>
    <property type="match status" value="1"/>
</dbReference>
<dbReference type="GO" id="GO:0008380">
    <property type="term" value="P:RNA splicing"/>
    <property type="evidence" value="ECO:0007669"/>
    <property type="project" value="UniProtKB-KW"/>
</dbReference>
<dbReference type="Pfam" id="PF00076">
    <property type="entry name" value="RRM_1"/>
    <property type="match status" value="2"/>
</dbReference>
<dbReference type="InterPro" id="IPR000504">
    <property type="entry name" value="RRM_dom"/>
</dbReference>
<dbReference type="CDD" id="cd12230">
    <property type="entry name" value="RRM1_U2AF65"/>
    <property type="match status" value="1"/>
</dbReference>
<keyword evidence="13" id="KW-1185">Reference proteome</keyword>
<dbReference type="FunFam" id="3.30.70.330:FF:000097">
    <property type="entry name" value="U2 snRNP auxiliary factor large subunit"/>
    <property type="match status" value="1"/>
</dbReference>
<evidence type="ECO:0000256" key="1">
    <source>
        <dbReference type="ARBA" id="ARBA00004123"/>
    </source>
</evidence>
<evidence type="ECO:0000256" key="10">
    <source>
        <dbReference type="RuleBase" id="RU364135"/>
    </source>
</evidence>
<evidence type="ECO:0000313" key="13">
    <source>
        <dbReference type="Proteomes" id="UP000727407"/>
    </source>
</evidence>
<comment type="similarity">
    <text evidence="2">Belongs to the ribose-phosphate pyrophosphokinase family.</text>
</comment>
<dbReference type="CDD" id="cd12231">
    <property type="entry name" value="RRM2_U2AF65"/>
    <property type="match status" value="1"/>
</dbReference>
<dbReference type="Gene3D" id="3.30.70.330">
    <property type="match status" value="3"/>
</dbReference>
<keyword evidence="5" id="KW-0677">Repeat</keyword>
<evidence type="ECO:0000256" key="9">
    <source>
        <dbReference type="PROSITE-ProRule" id="PRU00176"/>
    </source>
</evidence>
<dbReference type="NCBIfam" id="TIGR01642">
    <property type="entry name" value="U2AF_lg"/>
    <property type="match status" value="1"/>
</dbReference>
<evidence type="ECO:0000256" key="3">
    <source>
        <dbReference type="ARBA" id="ARBA00022664"/>
    </source>
</evidence>
<dbReference type="InterPro" id="IPR005946">
    <property type="entry name" value="Rib-P_diPkinase"/>
</dbReference>
<dbReference type="GO" id="GO:0000287">
    <property type="term" value="F:magnesium ion binding"/>
    <property type="evidence" value="ECO:0007669"/>
    <property type="project" value="InterPro"/>
</dbReference>
<evidence type="ECO:0000256" key="6">
    <source>
        <dbReference type="ARBA" id="ARBA00022884"/>
    </source>
</evidence>
<dbReference type="GO" id="GO:0003723">
    <property type="term" value="F:RNA binding"/>
    <property type="evidence" value="ECO:0007669"/>
    <property type="project" value="UniProtKB-UniRule"/>
</dbReference>
<proteinExistence type="inferred from homology"/>
<dbReference type="Pfam" id="PF13793">
    <property type="entry name" value="Pribosyltran_N"/>
    <property type="match status" value="1"/>
</dbReference>
<dbReference type="PROSITE" id="PS50102">
    <property type="entry name" value="RRM"/>
    <property type="match status" value="2"/>
</dbReference>
<dbReference type="InterPro" id="IPR006529">
    <property type="entry name" value="U2AF_lg"/>
</dbReference>
<evidence type="ECO:0000256" key="5">
    <source>
        <dbReference type="ARBA" id="ARBA00022737"/>
    </source>
</evidence>